<evidence type="ECO:0000313" key="2">
    <source>
        <dbReference type="EMBL" id="CAI0425013.1"/>
    </source>
</evidence>
<dbReference type="EMBL" id="CAMGYJ010000005">
    <property type="protein sequence ID" value="CAI0425013.1"/>
    <property type="molecule type" value="Genomic_DNA"/>
</dbReference>
<gene>
    <name evidence="2" type="ORF">LITE_LOCUS20179</name>
</gene>
<accession>A0AAV0KTC9</accession>
<keyword evidence="3" id="KW-1185">Reference proteome</keyword>
<evidence type="ECO:0000313" key="3">
    <source>
        <dbReference type="Proteomes" id="UP001154282"/>
    </source>
</evidence>
<proteinExistence type="predicted"/>
<feature type="compositionally biased region" description="Low complexity" evidence="1">
    <location>
        <begin position="1"/>
        <end position="23"/>
    </location>
</feature>
<feature type="non-terminal residue" evidence="2">
    <location>
        <position position="77"/>
    </location>
</feature>
<sequence>MKNKSRITTSGSSRSTNTKSTRTQTDEYPSVDKAFNDPDDNNKCNGPHTDIPGSSRQAQYAHLYLLPVFIWDHIVVF</sequence>
<name>A0AAV0KTC9_9ROSI</name>
<organism evidence="2 3">
    <name type="scientific">Linum tenue</name>
    <dbReference type="NCBI Taxonomy" id="586396"/>
    <lineage>
        <taxon>Eukaryota</taxon>
        <taxon>Viridiplantae</taxon>
        <taxon>Streptophyta</taxon>
        <taxon>Embryophyta</taxon>
        <taxon>Tracheophyta</taxon>
        <taxon>Spermatophyta</taxon>
        <taxon>Magnoliopsida</taxon>
        <taxon>eudicotyledons</taxon>
        <taxon>Gunneridae</taxon>
        <taxon>Pentapetalae</taxon>
        <taxon>rosids</taxon>
        <taxon>fabids</taxon>
        <taxon>Malpighiales</taxon>
        <taxon>Linaceae</taxon>
        <taxon>Linum</taxon>
    </lineage>
</organism>
<feature type="region of interest" description="Disordered" evidence="1">
    <location>
        <begin position="1"/>
        <end position="52"/>
    </location>
</feature>
<comment type="caution">
    <text evidence="2">The sequence shown here is derived from an EMBL/GenBank/DDBJ whole genome shotgun (WGS) entry which is preliminary data.</text>
</comment>
<protein>
    <submittedName>
        <fullName evidence="2">Uncharacterized protein</fullName>
    </submittedName>
</protein>
<evidence type="ECO:0000256" key="1">
    <source>
        <dbReference type="SAM" id="MobiDB-lite"/>
    </source>
</evidence>
<dbReference type="Proteomes" id="UP001154282">
    <property type="component" value="Unassembled WGS sequence"/>
</dbReference>
<dbReference type="AlphaFoldDB" id="A0AAV0KTC9"/>
<reference evidence="2" key="1">
    <citation type="submission" date="2022-08" db="EMBL/GenBank/DDBJ databases">
        <authorList>
            <person name="Gutierrez-Valencia J."/>
        </authorList>
    </citation>
    <scope>NUCLEOTIDE SEQUENCE</scope>
</reference>